<accession>A0A8D5FTQ7</accession>
<sequence length="50" mass="5892">MRFFVRDQVSVDSEEDMKIKNAAYQAYMSIFIFRSDAEIGQKGHLWTDTD</sequence>
<evidence type="ECO:0000313" key="1">
    <source>
        <dbReference type="EMBL" id="BCL61211.1"/>
    </source>
</evidence>
<evidence type="ECO:0000313" key="2">
    <source>
        <dbReference type="Proteomes" id="UP000826725"/>
    </source>
</evidence>
<organism evidence="1 2">
    <name type="scientific">Desulfomarina profundi</name>
    <dbReference type="NCBI Taxonomy" id="2772557"/>
    <lineage>
        <taxon>Bacteria</taxon>
        <taxon>Pseudomonadati</taxon>
        <taxon>Thermodesulfobacteriota</taxon>
        <taxon>Desulfobulbia</taxon>
        <taxon>Desulfobulbales</taxon>
        <taxon>Desulfobulbaceae</taxon>
        <taxon>Desulfomarina</taxon>
    </lineage>
</organism>
<dbReference type="KEGG" id="dbk:DGMP_19040"/>
<gene>
    <name evidence="1" type="ORF">DGMP_19040</name>
</gene>
<dbReference type="EMBL" id="AP024086">
    <property type="protein sequence ID" value="BCL61211.1"/>
    <property type="molecule type" value="Genomic_DNA"/>
</dbReference>
<reference evidence="1" key="1">
    <citation type="submission" date="2020-09" db="EMBL/GenBank/DDBJ databases">
        <title>Desulfogranum mesoprofundum gen. nov., sp. nov., a novel mesophilic, sulfate-reducing chemolithoautotroph isolated from a deep-sea hydrothermal vent chimney in the Suiyo Seamount.</title>
        <authorList>
            <person name="Hashimoto Y."/>
            <person name="Nakagawa S."/>
        </authorList>
    </citation>
    <scope>NUCLEOTIDE SEQUENCE</scope>
    <source>
        <strain evidence="1">KT2</strain>
    </source>
</reference>
<dbReference type="Proteomes" id="UP000826725">
    <property type="component" value="Chromosome"/>
</dbReference>
<dbReference type="AlphaFoldDB" id="A0A8D5FTQ7"/>
<name>A0A8D5FTQ7_9BACT</name>
<protein>
    <submittedName>
        <fullName evidence="1">Uncharacterized protein</fullName>
    </submittedName>
</protein>
<keyword evidence="2" id="KW-1185">Reference proteome</keyword>
<proteinExistence type="predicted"/>